<gene>
    <name evidence="7" type="ORF">GCM10007036_15700</name>
</gene>
<feature type="binding site" evidence="5">
    <location>
        <position position="80"/>
    </location>
    <ligand>
        <name>substrate</name>
    </ligand>
</feature>
<dbReference type="Pfam" id="PF00132">
    <property type="entry name" value="Hexapep"/>
    <property type="match status" value="1"/>
</dbReference>
<accession>A0A917I543</accession>
<dbReference type="InterPro" id="IPR001451">
    <property type="entry name" value="Hexapep"/>
</dbReference>
<dbReference type="PROSITE" id="PS00101">
    <property type="entry name" value="HEXAPEP_TRANSFERASES"/>
    <property type="match status" value="1"/>
</dbReference>
<dbReference type="EMBL" id="BMES01000001">
    <property type="protein sequence ID" value="GGH15586.1"/>
    <property type="molecule type" value="Genomic_DNA"/>
</dbReference>
<feature type="domain" description="PglD N-terminal" evidence="6">
    <location>
        <begin position="15"/>
        <end position="91"/>
    </location>
</feature>
<keyword evidence="3" id="KW-0677">Repeat</keyword>
<proteinExistence type="inferred from homology"/>
<dbReference type="NCBIfam" id="TIGR03570">
    <property type="entry name" value="NeuD_NnaD"/>
    <property type="match status" value="1"/>
</dbReference>
<dbReference type="PANTHER" id="PTHR43300:SF7">
    <property type="entry name" value="UDP-N-ACETYLBACILLOSAMINE N-ACETYLTRANSFERASE"/>
    <property type="match status" value="1"/>
</dbReference>
<dbReference type="SUPFAM" id="SSF51161">
    <property type="entry name" value="Trimeric LpxA-like enzymes"/>
    <property type="match status" value="1"/>
</dbReference>
<dbReference type="InterPro" id="IPR018357">
    <property type="entry name" value="Hexapep_transf_CS"/>
</dbReference>
<dbReference type="InterPro" id="IPR011004">
    <property type="entry name" value="Trimer_LpxA-like_sf"/>
</dbReference>
<reference evidence="7" key="1">
    <citation type="journal article" date="2014" name="Int. J. Syst. Evol. Microbiol.">
        <title>Complete genome sequence of Corynebacterium casei LMG S-19264T (=DSM 44701T), isolated from a smear-ripened cheese.</title>
        <authorList>
            <consortium name="US DOE Joint Genome Institute (JGI-PGF)"/>
            <person name="Walter F."/>
            <person name="Albersmeier A."/>
            <person name="Kalinowski J."/>
            <person name="Ruckert C."/>
        </authorList>
    </citation>
    <scope>NUCLEOTIDE SEQUENCE</scope>
    <source>
        <strain evidence="7">CGMCC 1.12214</strain>
    </source>
</reference>
<dbReference type="Gene3D" id="2.160.10.10">
    <property type="entry name" value="Hexapeptide repeat proteins"/>
    <property type="match status" value="1"/>
</dbReference>
<keyword evidence="4" id="KW-0012">Acyltransferase</keyword>
<dbReference type="Gene3D" id="3.40.50.20">
    <property type="match status" value="1"/>
</dbReference>
<sequence length="219" mass="21993">MRSDENRPVTAPIPVIVLGAGGHAAVVLDLLRTLGREVRGCVAPEDGPASASAPLLGGDAALDGVSPDAVALALGVGSIGDSRVRRIVWERFRMRGFSFPALVHPAAALGSGVMLGDGAVVMMRAAVQTGVRIGEATILNTACSVDHHARIGAFVHVAPGATICGDVTIGDDAHVGPGAVVCQGVRVGAGAVLAAGAVVIHDVPAGRLVQGVPARERRP</sequence>
<evidence type="ECO:0000313" key="8">
    <source>
        <dbReference type="Proteomes" id="UP000603912"/>
    </source>
</evidence>
<feature type="binding site" evidence="5">
    <location>
        <position position="156"/>
    </location>
    <ligand>
        <name>acetyl-CoA</name>
        <dbReference type="ChEBI" id="CHEBI:57288"/>
    </ligand>
</feature>
<dbReference type="InterPro" id="IPR050179">
    <property type="entry name" value="Trans_hexapeptide_repeat"/>
</dbReference>
<comment type="caution">
    <text evidence="7">The sequence shown here is derived from an EMBL/GenBank/DDBJ whole genome shotgun (WGS) entry which is preliminary data.</text>
</comment>
<evidence type="ECO:0000256" key="4">
    <source>
        <dbReference type="ARBA" id="ARBA00023315"/>
    </source>
</evidence>
<evidence type="ECO:0000256" key="1">
    <source>
        <dbReference type="ARBA" id="ARBA00007274"/>
    </source>
</evidence>
<keyword evidence="2" id="KW-0808">Transferase</keyword>
<name>A0A917I543_9HYPH</name>
<dbReference type="GO" id="GO:0016746">
    <property type="term" value="F:acyltransferase activity"/>
    <property type="evidence" value="ECO:0007669"/>
    <property type="project" value="UniProtKB-KW"/>
</dbReference>
<dbReference type="Pfam" id="PF17836">
    <property type="entry name" value="PglD_N"/>
    <property type="match status" value="1"/>
</dbReference>
<keyword evidence="8" id="KW-1185">Reference proteome</keyword>
<dbReference type="InterPro" id="IPR041561">
    <property type="entry name" value="PglD_N"/>
</dbReference>
<protein>
    <recommendedName>
        <fullName evidence="6">PglD N-terminal domain-containing protein</fullName>
    </recommendedName>
</protein>
<dbReference type="PANTHER" id="PTHR43300">
    <property type="entry name" value="ACETYLTRANSFERASE"/>
    <property type="match status" value="1"/>
</dbReference>
<dbReference type="AlphaFoldDB" id="A0A917I543"/>
<evidence type="ECO:0000256" key="3">
    <source>
        <dbReference type="ARBA" id="ARBA00022737"/>
    </source>
</evidence>
<evidence type="ECO:0000313" key="7">
    <source>
        <dbReference type="EMBL" id="GGH15586.1"/>
    </source>
</evidence>
<evidence type="ECO:0000256" key="5">
    <source>
        <dbReference type="PIRSR" id="PIRSR620019-2"/>
    </source>
</evidence>
<reference evidence="7" key="2">
    <citation type="submission" date="2020-09" db="EMBL/GenBank/DDBJ databases">
        <authorList>
            <person name="Sun Q."/>
            <person name="Zhou Y."/>
        </authorList>
    </citation>
    <scope>NUCLEOTIDE SEQUENCE</scope>
    <source>
        <strain evidence="7">CGMCC 1.12214</strain>
    </source>
</reference>
<evidence type="ECO:0000259" key="6">
    <source>
        <dbReference type="Pfam" id="PF17836"/>
    </source>
</evidence>
<evidence type="ECO:0000256" key="2">
    <source>
        <dbReference type="ARBA" id="ARBA00022679"/>
    </source>
</evidence>
<dbReference type="Proteomes" id="UP000603912">
    <property type="component" value="Unassembled WGS sequence"/>
</dbReference>
<dbReference type="CDD" id="cd03360">
    <property type="entry name" value="LbH_AT_putative"/>
    <property type="match status" value="1"/>
</dbReference>
<comment type="similarity">
    <text evidence="1">Belongs to the transferase hexapeptide repeat family.</text>
</comment>
<dbReference type="InterPro" id="IPR020019">
    <property type="entry name" value="AcTrfase_PglD-like"/>
</dbReference>
<organism evidence="7 8">
    <name type="scientific">Alsobacter metallidurans</name>
    <dbReference type="NCBI Taxonomy" id="340221"/>
    <lineage>
        <taxon>Bacteria</taxon>
        <taxon>Pseudomonadati</taxon>
        <taxon>Pseudomonadota</taxon>
        <taxon>Alphaproteobacteria</taxon>
        <taxon>Hyphomicrobiales</taxon>
        <taxon>Alsobacteraceae</taxon>
        <taxon>Alsobacter</taxon>
    </lineage>
</organism>